<dbReference type="InterPro" id="IPR036874">
    <property type="entry name" value="Carbonic_anhydrase_sf"/>
</dbReference>
<comment type="caution">
    <text evidence="1">The sequence shown here is derived from an EMBL/GenBank/DDBJ whole genome shotgun (WGS) entry which is preliminary data.</text>
</comment>
<dbReference type="AlphaFoldDB" id="A0A0G1FE38"/>
<evidence type="ECO:0000313" key="1">
    <source>
        <dbReference type="EMBL" id="KKS85093.1"/>
    </source>
</evidence>
<dbReference type="Proteomes" id="UP000034050">
    <property type="component" value="Unassembled WGS sequence"/>
</dbReference>
<dbReference type="InterPro" id="IPR046871">
    <property type="entry name" value="Pro_CA_2"/>
</dbReference>
<dbReference type="Gene3D" id="3.40.1050.10">
    <property type="entry name" value="Carbonic anhydrase"/>
    <property type="match status" value="1"/>
</dbReference>
<evidence type="ECO:0000313" key="2">
    <source>
        <dbReference type="Proteomes" id="UP000034050"/>
    </source>
</evidence>
<reference evidence="1 2" key="1">
    <citation type="journal article" date="2015" name="Nature">
        <title>rRNA introns, odd ribosomes, and small enigmatic genomes across a large radiation of phyla.</title>
        <authorList>
            <person name="Brown C.T."/>
            <person name="Hug L.A."/>
            <person name="Thomas B.C."/>
            <person name="Sharon I."/>
            <person name="Castelle C.J."/>
            <person name="Singh A."/>
            <person name="Wilkins M.J."/>
            <person name="Williams K.H."/>
            <person name="Banfield J.F."/>
        </authorList>
    </citation>
    <scope>NUCLEOTIDE SEQUENCE [LARGE SCALE GENOMIC DNA]</scope>
</reference>
<dbReference type="SUPFAM" id="SSF53056">
    <property type="entry name" value="beta-carbonic anhydrase, cab"/>
    <property type="match status" value="1"/>
</dbReference>
<protein>
    <recommendedName>
        <fullName evidence="3">Carbonic anhydrase</fullName>
    </recommendedName>
</protein>
<name>A0A0G1FE38_9BACT</name>
<dbReference type="Pfam" id="PF20393">
    <property type="entry name" value="Pro_CA_2"/>
    <property type="match status" value="1"/>
</dbReference>
<accession>A0A0G1FE38</accession>
<gene>
    <name evidence="1" type="ORF">UV61_C0021G0009</name>
</gene>
<sequence>MAHSCSTLVATCIDFRFQKAFEAWMNREVGVGNYDRVAWAGGVKDLGSLLNQLDISVRLHHIQKVILVNHEDCGAYGAAGTLAKHEEDLQAAATKIAELYPQLQVELYFARLNGNIEKVS</sequence>
<organism evidence="1 2">
    <name type="scientific">Candidatus Gottesmanbacteria bacterium GW2011_GWB1_43_11</name>
    <dbReference type="NCBI Taxonomy" id="1618446"/>
    <lineage>
        <taxon>Bacteria</taxon>
        <taxon>Candidatus Gottesmaniibacteriota</taxon>
    </lineage>
</organism>
<dbReference type="STRING" id="1618446.UV61_C0021G0009"/>
<evidence type="ECO:0008006" key="3">
    <source>
        <dbReference type="Google" id="ProtNLM"/>
    </source>
</evidence>
<dbReference type="EMBL" id="LCFD01000021">
    <property type="protein sequence ID" value="KKS85093.1"/>
    <property type="molecule type" value="Genomic_DNA"/>
</dbReference>
<dbReference type="GO" id="GO:0008270">
    <property type="term" value="F:zinc ion binding"/>
    <property type="evidence" value="ECO:0007669"/>
    <property type="project" value="InterPro"/>
</dbReference>
<dbReference type="GO" id="GO:0004089">
    <property type="term" value="F:carbonate dehydratase activity"/>
    <property type="evidence" value="ECO:0007669"/>
    <property type="project" value="InterPro"/>
</dbReference>
<proteinExistence type="predicted"/>